<proteinExistence type="predicted"/>
<protein>
    <submittedName>
        <fullName evidence="1">Uncharacterized protein</fullName>
    </submittedName>
</protein>
<evidence type="ECO:0000313" key="2">
    <source>
        <dbReference type="Proteomes" id="UP000325780"/>
    </source>
</evidence>
<accession>A0A5N6TP09</accession>
<name>A0A5N6TP09_ASPAV</name>
<keyword evidence="2" id="KW-1185">Reference proteome</keyword>
<dbReference type="Proteomes" id="UP000325780">
    <property type="component" value="Unassembled WGS sequence"/>
</dbReference>
<dbReference type="EMBL" id="ML742175">
    <property type="protein sequence ID" value="KAE8148093.1"/>
    <property type="molecule type" value="Genomic_DNA"/>
</dbReference>
<dbReference type="OrthoDB" id="4480078at2759"/>
<gene>
    <name evidence="1" type="ORF">BDV25DRAFT_142099</name>
</gene>
<reference evidence="1 2" key="1">
    <citation type="submission" date="2019-04" db="EMBL/GenBank/DDBJ databases">
        <title>Friends and foes A comparative genomics study of 23 Aspergillus species from section Flavi.</title>
        <authorList>
            <consortium name="DOE Joint Genome Institute"/>
            <person name="Kjaerbolling I."/>
            <person name="Vesth T."/>
            <person name="Frisvad J.C."/>
            <person name="Nybo J.L."/>
            <person name="Theobald S."/>
            <person name="Kildgaard S."/>
            <person name="Isbrandt T."/>
            <person name="Kuo A."/>
            <person name="Sato A."/>
            <person name="Lyhne E.K."/>
            <person name="Kogle M.E."/>
            <person name="Wiebenga A."/>
            <person name="Kun R.S."/>
            <person name="Lubbers R.J."/>
            <person name="Makela M.R."/>
            <person name="Barry K."/>
            <person name="Chovatia M."/>
            <person name="Clum A."/>
            <person name="Daum C."/>
            <person name="Haridas S."/>
            <person name="He G."/>
            <person name="LaButti K."/>
            <person name="Lipzen A."/>
            <person name="Mondo S."/>
            <person name="Riley R."/>
            <person name="Salamov A."/>
            <person name="Simmons B.A."/>
            <person name="Magnuson J.K."/>
            <person name="Henrissat B."/>
            <person name="Mortensen U.H."/>
            <person name="Larsen T.O."/>
            <person name="Devries R.P."/>
            <person name="Grigoriev I.V."/>
            <person name="Machida M."/>
            <person name="Baker S.E."/>
            <person name="Andersen M.R."/>
        </authorList>
    </citation>
    <scope>NUCLEOTIDE SEQUENCE [LARGE SCALE GENOMIC DNA]</scope>
    <source>
        <strain evidence="1 2">IBT 18842</strain>
    </source>
</reference>
<organism evidence="1 2">
    <name type="scientific">Aspergillus avenaceus</name>
    <dbReference type="NCBI Taxonomy" id="36643"/>
    <lineage>
        <taxon>Eukaryota</taxon>
        <taxon>Fungi</taxon>
        <taxon>Dikarya</taxon>
        <taxon>Ascomycota</taxon>
        <taxon>Pezizomycotina</taxon>
        <taxon>Eurotiomycetes</taxon>
        <taxon>Eurotiomycetidae</taxon>
        <taxon>Eurotiales</taxon>
        <taxon>Aspergillaceae</taxon>
        <taxon>Aspergillus</taxon>
        <taxon>Aspergillus subgen. Circumdati</taxon>
    </lineage>
</organism>
<evidence type="ECO:0000313" key="1">
    <source>
        <dbReference type="EMBL" id="KAE8148093.1"/>
    </source>
</evidence>
<sequence>MSRTRILLATPPILAAYTANIWLNDLEERYPPIAPERSSTLALHTPSRASQHVPHVDIYATRIPLRALLARVRGLEHGSDDVKFQPTQRDLHVAWAQSVLGCRTIRAESKIVGLFRRGRLHPGDLGQDGFAPDPSGTARQLMNGVMEVVAEPTVNQPLVTSWVIPDGARVFFERLARWGYPWRLMSGGRHEMSVSEPFEGEGDDVPFGPFVEVRFASAHAYEVVSDEGDLLDQKVIPGWTGRLHRGFASTQSGVSMRMLATFNASDGPGSASGTGVKGFQTTAYLSASMIWQSPMQSFTWKGIPSDIVAGIYVLDNNSQFGHDQESSLK</sequence>
<dbReference type="AlphaFoldDB" id="A0A5N6TP09"/>